<protein>
    <submittedName>
        <fullName evidence="2">Uncharacterized protein</fullName>
    </submittedName>
</protein>
<organism evidence="2 3">
    <name type="scientific">Mycobacterium simulans</name>
    <dbReference type="NCBI Taxonomy" id="627089"/>
    <lineage>
        <taxon>Bacteria</taxon>
        <taxon>Bacillati</taxon>
        <taxon>Actinomycetota</taxon>
        <taxon>Actinomycetes</taxon>
        <taxon>Mycobacteriales</taxon>
        <taxon>Mycobacteriaceae</taxon>
        <taxon>Mycobacterium</taxon>
    </lineage>
</organism>
<accession>A0A7Z7ISV8</accession>
<keyword evidence="3" id="KW-1185">Reference proteome</keyword>
<dbReference type="AlphaFoldDB" id="A0A7Z7ISV8"/>
<gene>
    <name evidence="2" type="ORF">MSIMFB_05631</name>
</gene>
<name>A0A7Z7ISV8_9MYCO</name>
<evidence type="ECO:0000256" key="1">
    <source>
        <dbReference type="SAM" id="MobiDB-lite"/>
    </source>
</evidence>
<dbReference type="EMBL" id="OCTY01000002">
    <property type="protein sequence ID" value="SOJ58151.1"/>
    <property type="molecule type" value="Genomic_DNA"/>
</dbReference>
<evidence type="ECO:0000313" key="3">
    <source>
        <dbReference type="Proteomes" id="UP000554965"/>
    </source>
</evidence>
<comment type="caution">
    <text evidence="2">The sequence shown here is derived from an EMBL/GenBank/DDBJ whole genome shotgun (WGS) entry which is preliminary data.</text>
</comment>
<proteinExistence type="predicted"/>
<feature type="region of interest" description="Disordered" evidence="1">
    <location>
        <begin position="46"/>
        <end position="66"/>
    </location>
</feature>
<dbReference type="Proteomes" id="UP000554965">
    <property type="component" value="Unassembled WGS sequence"/>
</dbReference>
<sequence>MRLGVTRQRINQMLTAGDLDGPCQPAGARAPRNALRVFISSLESWESDHAGRRSGPPRPRPSDAEAVLRDDAYRMKLALDAARDQLAQQRLQNEKLAGLLADAVAALQAEQAMAREAERITEEYATIATNHLAPNLHGEA</sequence>
<evidence type="ECO:0000313" key="2">
    <source>
        <dbReference type="EMBL" id="SOJ58151.1"/>
    </source>
</evidence>
<reference evidence="2 3" key="1">
    <citation type="submission" date="2017-10" db="EMBL/GenBank/DDBJ databases">
        <authorList>
            <consortium name="Urmite Genomes"/>
        </authorList>
    </citation>
    <scope>NUCLEOTIDE SEQUENCE [LARGE SCALE GENOMIC DNA]</scope>
    <source>
        <strain evidence="2 3">FB-527</strain>
    </source>
</reference>